<reference evidence="4 5" key="1">
    <citation type="submission" date="2016-08" db="EMBL/GenBank/DDBJ databases">
        <title>A Parts List for Fungal Cellulosomes Revealed by Comparative Genomics.</title>
        <authorList>
            <consortium name="DOE Joint Genome Institute"/>
            <person name="Haitjema C.H."/>
            <person name="Gilmore S.P."/>
            <person name="Henske J.K."/>
            <person name="Solomon K.V."/>
            <person name="De Groot R."/>
            <person name="Kuo A."/>
            <person name="Mondo S.J."/>
            <person name="Salamov A.A."/>
            <person name="Labutti K."/>
            <person name="Zhao Z."/>
            <person name="Chiniquy J."/>
            <person name="Barry K."/>
            <person name="Brewer H.M."/>
            <person name="Purvine S.O."/>
            <person name="Wright A.T."/>
            <person name="Boxma B."/>
            <person name="Van Alen T."/>
            <person name="Hackstein J.H."/>
            <person name="Baker S.E."/>
            <person name="Grigoriev I.V."/>
            <person name="O'Malley M.A."/>
        </authorList>
    </citation>
    <scope>NUCLEOTIDE SEQUENCE [LARGE SCALE GENOMIC DNA]</scope>
    <source>
        <strain evidence="4 5">S4</strain>
    </source>
</reference>
<dbReference type="SUPFAM" id="SSF52058">
    <property type="entry name" value="L domain-like"/>
    <property type="match status" value="1"/>
</dbReference>
<dbReference type="OrthoDB" id="1394818at2759"/>
<evidence type="ECO:0000313" key="4">
    <source>
        <dbReference type="EMBL" id="ORX80628.1"/>
    </source>
</evidence>
<protein>
    <submittedName>
        <fullName evidence="4">L domain-like protein</fullName>
    </submittedName>
</protein>
<dbReference type="InterPro" id="IPR032675">
    <property type="entry name" value="LRR_dom_sf"/>
</dbReference>
<dbReference type="Gene3D" id="3.80.10.10">
    <property type="entry name" value="Ribonuclease Inhibitor"/>
    <property type="match status" value="1"/>
</dbReference>
<sequence length="194" mass="22322">MILYKQKQKSIYLMIVKLFFLGISIPKILAKENNDDCEVFKKFISEMGASVDYDVSEKCCSYNSNTVYCDSGQITKLELRSKKHFQGLELSSEIGNFKHLVKLDLKSNDLTGEIPESIGNLTNLKYLDISDNRFKGKLPKSIENLVNLETFNLNSNYGLEGTIPALPKLVQKYHLKKFVQRRKKKKERELTTEV</sequence>
<comment type="caution">
    <text evidence="4">The sequence shown here is derived from an EMBL/GenBank/DDBJ whole genome shotgun (WGS) entry which is preliminary data.</text>
</comment>
<evidence type="ECO:0000256" key="2">
    <source>
        <dbReference type="SAM" id="SignalP"/>
    </source>
</evidence>
<keyword evidence="2" id="KW-0732">Signal</keyword>
<evidence type="ECO:0000256" key="1">
    <source>
        <dbReference type="ARBA" id="ARBA00022737"/>
    </source>
</evidence>
<organism evidence="4 5">
    <name type="scientific">Anaeromyces robustus</name>
    <dbReference type="NCBI Taxonomy" id="1754192"/>
    <lineage>
        <taxon>Eukaryota</taxon>
        <taxon>Fungi</taxon>
        <taxon>Fungi incertae sedis</taxon>
        <taxon>Chytridiomycota</taxon>
        <taxon>Chytridiomycota incertae sedis</taxon>
        <taxon>Neocallimastigomycetes</taxon>
        <taxon>Neocallimastigales</taxon>
        <taxon>Neocallimastigaceae</taxon>
        <taxon>Anaeromyces</taxon>
    </lineage>
</organism>
<dbReference type="InterPro" id="IPR053213">
    <property type="entry name" value="RLP29"/>
</dbReference>
<feature type="chain" id="PRO_5012417761" evidence="2">
    <location>
        <begin position="31"/>
        <end position="194"/>
    </location>
</feature>
<dbReference type="Pfam" id="PF23598">
    <property type="entry name" value="LRR_14"/>
    <property type="match status" value="1"/>
</dbReference>
<evidence type="ECO:0000259" key="3">
    <source>
        <dbReference type="Pfam" id="PF23598"/>
    </source>
</evidence>
<dbReference type="FunFam" id="3.80.10.10:FF:000383">
    <property type="entry name" value="Leucine-rich repeat receptor protein kinase EMS1"/>
    <property type="match status" value="1"/>
</dbReference>
<reference evidence="4 5" key="2">
    <citation type="submission" date="2016-08" db="EMBL/GenBank/DDBJ databases">
        <title>Pervasive Adenine N6-methylation of Active Genes in Fungi.</title>
        <authorList>
            <consortium name="DOE Joint Genome Institute"/>
            <person name="Mondo S.J."/>
            <person name="Dannebaum R.O."/>
            <person name="Kuo R.C."/>
            <person name="Labutti K."/>
            <person name="Haridas S."/>
            <person name="Kuo A."/>
            <person name="Salamov A."/>
            <person name="Ahrendt S.R."/>
            <person name="Lipzen A."/>
            <person name="Sullivan W."/>
            <person name="Andreopoulos W.B."/>
            <person name="Clum A."/>
            <person name="Lindquist E."/>
            <person name="Daum C."/>
            <person name="Ramamoorthy G.K."/>
            <person name="Gryganskyi A."/>
            <person name="Culley D."/>
            <person name="Magnuson J.K."/>
            <person name="James T.Y."/>
            <person name="O'Malley M.A."/>
            <person name="Stajich J.E."/>
            <person name="Spatafora J.W."/>
            <person name="Visel A."/>
            <person name="Grigoriev I.V."/>
        </authorList>
    </citation>
    <scope>NUCLEOTIDE SEQUENCE [LARGE SCALE GENOMIC DNA]</scope>
    <source>
        <strain evidence="4 5">S4</strain>
    </source>
</reference>
<feature type="signal peptide" evidence="2">
    <location>
        <begin position="1"/>
        <end position="30"/>
    </location>
</feature>
<name>A0A1Y1X4Q7_9FUNG</name>
<gene>
    <name evidence="4" type="ORF">BCR32DRAFT_20388</name>
</gene>
<dbReference type="AlphaFoldDB" id="A0A1Y1X4Q7"/>
<proteinExistence type="predicted"/>
<keyword evidence="1" id="KW-0677">Repeat</keyword>
<evidence type="ECO:0000313" key="5">
    <source>
        <dbReference type="Proteomes" id="UP000193944"/>
    </source>
</evidence>
<dbReference type="EMBL" id="MCFG01000140">
    <property type="protein sequence ID" value="ORX80628.1"/>
    <property type="molecule type" value="Genomic_DNA"/>
</dbReference>
<dbReference type="PANTHER" id="PTHR48009:SF16">
    <property type="entry name" value="LEUCINE-RICH REPEAT-CONTAINING N-TERMINAL PLANT-TYPE DOMAIN-CONTAINING PROTEIN"/>
    <property type="match status" value="1"/>
</dbReference>
<dbReference type="PANTHER" id="PTHR48009">
    <property type="entry name" value="LEUCINE-RICH REPEAT (LRR) FAMILY PROTEIN"/>
    <property type="match status" value="1"/>
</dbReference>
<feature type="domain" description="Disease resistance R13L4/SHOC-2-like LRR" evidence="3">
    <location>
        <begin position="86"/>
        <end position="178"/>
    </location>
</feature>
<keyword evidence="5" id="KW-1185">Reference proteome</keyword>
<dbReference type="InterPro" id="IPR055414">
    <property type="entry name" value="LRR_R13L4/SHOC2-like"/>
</dbReference>
<dbReference type="Proteomes" id="UP000193944">
    <property type="component" value="Unassembled WGS sequence"/>
</dbReference>
<dbReference type="STRING" id="1754192.A0A1Y1X4Q7"/>
<accession>A0A1Y1X4Q7</accession>